<feature type="transmembrane region" description="Helical" evidence="2">
    <location>
        <begin position="231"/>
        <end position="250"/>
    </location>
</feature>
<keyword evidence="2" id="KW-1133">Transmembrane helix</keyword>
<feature type="transmembrane region" description="Helical" evidence="2">
    <location>
        <begin position="270"/>
        <end position="289"/>
    </location>
</feature>
<feature type="transmembrane region" description="Helical" evidence="2">
    <location>
        <begin position="64"/>
        <end position="84"/>
    </location>
</feature>
<dbReference type="KEGG" id="ppa:PAS_chr4_0108"/>
<dbReference type="HOGENOM" id="CLU_033727_0_0_1"/>
<dbReference type="InParanoid" id="C4R6V9"/>
<dbReference type="EMBL" id="FN392322">
    <property type="protein sequence ID" value="CAY71334.1"/>
    <property type="molecule type" value="Genomic_DNA"/>
</dbReference>
<feature type="transmembrane region" description="Helical" evidence="2">
    <location>
        <begin position="436"/>
        <end position="456"/>
    </location>
</feature>
<dbReference type="STRING" id="644223.C4R6V9"/>
<name>C4R6V9_KOMPG</name>
<dbReference type="InterPro" id="IPR036259">
    <property type="entry name" value="MFS_trans_sf"/>
</dbReference>
<feature type="domain" description="Major facilitator superfamily (MFS) profile" evidence="3">
    <location>
        <begin position="354"/>
        <end position="590"/>
    </location>
</feature>
<dbReference type="PANTHER" id="PTHR23524">
    <property type="entry name" value="TRANSPORTER, PUTATIVE (AFU_ORTHOLOGUE AFUA_8G04850)-RELATED"/>
    <property type="match status" value="1"/>
</dbReference>
<evidence type="ECO:0000313" key="5">
    <source>
        <dbReference type="Proteomes" id="UP000000314"/>
    </source>
</evidence>
<dbReference type="GeneID" id="8201195"/>
<organism evidence="4 5">
    <name type="scientific">Komagataella phaffii (strain GS115 / ATCC 20864)</name>
    <name type="common">Yeast</name>
    <name type="synonym">Pichia pastoris</name>
    <dbReference type="NCBI Taxonomy" id="644223"/>
    <lineage>
        <taxon>Eukaryota</taxon>
        <taxon>Fungi</taxon>
        <taxon>Dikarya</taxon>
        <taxon>Ascomycota</taxon>
        <taxon>Saccharomycotina</taxon>
        <taxon>Pichiomycetes</taxon>
        <taxon>Pichiales</taxon>
        <taxon>Pichiaceae</taxon>
        <taxon>Komagataella</taxon>
    </lineage>
</organism>
<feature type="transmembrane region" description="Helical" evidence="2">
    <location>
        <begin position="462"/>
        <end position="482"/>
    </location>
</feature>
<gene>
    <name evidence="4" type="ordered locus">PAS_chr4_0108</name>
</gene>
<keyword evidence="5" id="KW-1185">Reference proteome</keyword>
<dbReference type="PROSITE" id="PS50850">
    <property type="entry name" value="MFS"/>
    <property type="match status" value="1"/>
</dbReference>
<reference evidence="4 5" key="1">
    <citation type="journal article" date="2009" name="Nat. Biotechnol.">
        <title>Genome sequence of the recombinant protein production host Pichia pastoris.</title>
        <authorList>
            <person name="De Schutter K."/>
            <person name="Lin Y.C."/>
            <person name="Tiels P."/>
            <person name="Van Hecke A."/>
            <person name="Glinka S."/>
            <person name="Weber-Lehmann J."/>
            <person name="Rouze P."/>
            <person name="Van de Peer Y."/>
            <person name="Callewaert N."/>
        </authorList>
    </citation>
    <scope>NUCLEOTIDE SEQUENCE [LARGE SCALE GENOMIC DNA]</scope>
    <source>
        <strain evidence="5">GS115 / ATCC 20864</strain>
    </source>
</reference>
<dbReference type="GO" id="GO:0016020">
    <property type="term" value="C:membrane"/>
    <property type="evidence" value="ECO:0007669"/>
    <property type="project" value="UniProtKB-SubCell"/>
</dbReference>
<feature type="transmembrane region" description="Helical" evidence="2">
    <location>
        <begin position="355"/>
        <end position="380"/>
    </location>
</feature>
<evidence type="ECO:0000259" key="3">
    <source>
        <dbReference type="PROSITE" id="PS50850"/>
    </source>
</evidence>
<dbReference type="OMA" id="IPLFVNH"/>
<dbReference type="OrthoDB" id="18110at2759"/>
<sequence>MSEESPIAARNAARSSRKIDNYTSLNFVAFLSACFVNISFAVFLTSTQTYFITDVLGIGQNVGAYVGSLGFFDELLAIIVVPFIGALCDRIGSRPIEFGGLLIVGASFMGYAVFVNETVYPGMLFWRLVFSVGSASIMSIITVMLIELNNSDFKVSEFFSQNFFGKSIQLDAETQSTLDDTLSQAAESLEATGETRAYTGTNSDIIDEGELNDVQQVNEVNKSKGGEGKRVSLVGIASGLGAIFSVSVFLRMPVWFGTRNPAGVALKKSYLVVGIIAILVAVLLFFSLYKDDKKKIFKDDIDELFDDLNIHDADSDLDDDVEEAELFLGTSHSSHKSYLESIKYGFQLSVQNPMILLAFLGGFMARCLTITVTVFIPFYINHYFYKSGKCSTESTDKVHCPDSYILASILTGISNMAALIFAPIFGVLIDKFNNHAHLLLIVNTLSLLSAVGVTFIKTPDSSALIFLFATMLGVSQIGFIIISMTMLSNISSNQEYYKNKGSLVGVYSLFGCVGVLIVNKFGGWFGDWFMHGPFILLALFNVLFFIALFALKGVKKNESRDFQSVLQSFTGTRVGRMFSNNRHVPNSDEF</sequence>
<evidence type="ECO:0000313" key="4">
    <source>
        <dbReference type="EMBL" id="CAY71334.1"/>
    </source>
</evidence>
<keyword evidence="2" id="KW-0472">Membrane</keyword>
<dbReference type="InterPro" id="IPR020846">
    <property type="entry name" value="MFS_dom"/>
</dbReference>
<proteinExistence type="predicted"/>
<evidence type="ECO:0000256" key="1">
    <source>
        <dbReference type="ARBA" id="ARBA00004141"/>
    </source>
</evidence>
<dbReference type="SUPFAM" id="SSF103473">
    <property type="entry name" value="MFS general substrate transporter"/>
    <property type="match status" value="2"/>
</dbReference>
<dbReference type="eggNOG" id="ENOG502RXU0">
    <property type="taxonomic scope" value="Eukaryota"/>
</dbReference>
<dbReference type="InterPro" id="IPR011701">
    <property type="entry name" value="MFS"/>
</dbReference>
<feature type="transmembrane region" description="Helical" evidence="2">
    <location>
        <begin position="24"/>
        <end position="44"/>
    </location>
</feature>
<feature type="transmembrane region" description="Helical" evidence="2">
    <location>
        <begin position="404"/>
        <end position="429"/>
    </location>
</feature>
<dbReference type="GO" id="GO:0022857">
    <property type="term" value="F:transmembrane transporter activity"/>
    <property type="evidence" value="ECO:0007669"/>
    <property type="project" value="InterPro"/>
</dbReference>
<comment type="subcellular location">
    <subcellularLocation>
        <location evidence="1">Membrane</location>
        <topology evidence="1">Multi-pass membrane protein</topology>
    </subcellularLocation>
</comment>
<dbReference type="Proteomes" id="UP000000314">
    <property type="component" value="Chromosome 4"/>
</dbReference>
<protein>
    <recommendedName>
        <fullName evidence="3">Major facilitator superfamily (MFS) profile domain-containing protein</fullName>
    </recommendedName>
</protein>
<accession>C4R6V9</accession>
<dbReference type="PANTHER" id="PTHR23524:SF1">
    <property type="entry name" value="MRH DOMAIN-CONTAINING PROTEIN-RELATED"/>
    <property type="match status" value="1"/>
</dbReference>
<dbReference type="RefSeq" id="XP_002493513.1">
    <property type="nucleotide sequence ID" value="XM_002493468.1"/>
</dbReference>
<dbReference type="AlphaFoldDB" id="C4R6V9"/>
<evidence type="ECO:0000256" key="2">
    <source>
        <dbReference type="SAM" id="Phobius"/>
    </source>
</evidence>
<keyword evidence="2" id="KW-0812">Transmembrane</keyword>
<dbReference type="Gene3D" id="1.20.1250.20">
    <property type="entry name" value="MFS general substrate transporter like domains"/>
    <property type="match status" value="2"/>
</dbReference>
<feature type="transmembrane region" description="Helical" evidence="2">
    <location>
        <begin position="96"/>
        <end position="114"/>
    </location>
</feature>
<feature type="transmembrane region" description="Helical" evidence="2">
    <location>
        <begin position="503"/>
        <end position="522"/>
    </location>
</feature>
<feature type="transmembrane region" description="Helical" evidence="2">
    <location>
        <begin position="528"/>
        <end position="551"/>
    </location>
</feature>
<feature type="transmembrane region" description="Helical" evidence="2">
    <location>
        <begin position="126"/>
        <end position="146"/>
    </location>
</feature>
<dbReference type="Pfam" id="PF07690">
    <property type="entry name" value="MFS_1"/>
    <property type="match status" value="1"/>
</dbReference>